<accession>A0A658QVI7</accession>
<evidence type="ECO:0000313" key="2">
    <source>
        <dbReference type="Proteomes" id="UP000198263"/>
    </source>
</evidence>
<reference evidence="1 2" key="1">
    <citation type="submission" date="2016-01" db="EMBL/GenBank/DDBJ databases">
        <authorList>
            <person name="Peeters C."/>
        </authorList>
    </citation>
    <scope>NUCLEOTIDE SEQUENCE [LARGE SCALE GENOMIC DNA]</scope>
    <source>
        <strain evidence="1">LMG 29315</strain>
    </source>
</reference>
<evidence type="ECO:0000313" key="1">
    <source>
        <dbReference type="EMBL" id="SAL25584.1"/>
    </source>
</evidence>
<dbReference type="Pfam" id="PF20212">
    <property type="entry name" value="DUF6572"/>
    <property type="match status" value="1"/>
</dbReference>
<name>A0A658QVI7_9BURK</name>
<protein>
    <submittedName>
        <fullName evidence="1">Uncharacterized protein</fullName>
    </submittedName>
</protein>
<dbReference type="InterPro" id="IPR046702">
    <property type="entry name" value="DUF6572"/>
</dbReference>
<sequence>MTMSLRDVDVIDYIGINILFKQVYVGIFDDLDWQDEPLHQELLTKKIDHYSRYIRSGQLLSSYPKVRGYEVIVEYVSMHAMSPSATAFWKTREQIIRAAGFGVRTRGVNVRRSLGLTVEEPAEAMDRAVASELVEPPALEVLDAEPNARRAHVADVTDISLLPPVASMRQRLQALPVLSRLSMRKSATM</sequence>
<organism evidence="1 2">
    <name type="scientific">Caballeronia concitans</name>
    <dbReference type="NCBI Taxonomy" id="1777133"/>
    <lineage>
        <taxon>Bacteria</taxon>
        <taxon>Pseudomonadati</taxon>
        <taxon>Pseudomonadota</taxon>
        <taxon>Betaproteobacteria</taxon>
        <taxon>Burkholderiales</taxon>
        <taxon>Burkholderiaceae</taxon>
        <taxon>Caballeronia</taxon>
    </lineage>
</organism>
<dbReference type="AlphaFoldDB" id="A0A658QVI7"/>
<dbReference type="Proteomes" id="UP000198263">
    <property type="component" value="Unassembled WGS sequence"/>
</dbReference>
<keyword evidence="2" id="KW-1185">Reference proteome</keyword>
<proteinExistence type="predicted"/>
<comment type="caution">
    <text evidence="1">The sequence shown here is derived from an EMBL/GenBank/DDBJ whole genome shotgun (WGS) entry which is preliminary data.</text>
</comment>
<dbReference type="EMBL" id="FCNV02000003">
    <property type="protein sequence ID" value="SAL25584.1"/>
    <property type="molecule type" value="Genomic_DNA"/>
</dbReference>
<gene>
    <name evidence="1" type="ORF">AWB72_01927</name>
</gene>